<feature type="domain" description="Erythromycin biosynthesis protein CIII-like N-terminal" evidence="5">
    <location>
        <begin position="23"/>
        <end position="257"/>
    </location>
</feature>
<dbReference type="EMBL" id="EU301739">
    <property type="protein sequence ID" value="ACB46477.1"/>
    <property type="molecule type" value="Genomic_DNA"/>
</dbReference>
<gene>
    <name evidence="6" type="ORF">KijC3</name>
</gene>
<accession>B3TMP7</accession>
<dbReference type="GO" id="GO:0008194">
    <property type="term" value="F:UDP-glycosyltransferase activity"/>
    <property type="evidence" value="ECO:0007669"/>
    <property type="project" value="InterPro"/>
</dbReference>
<dbReference type="FunFam" id="3.40.50.2000:FF:000072">
    <property type="entry name" value="Glycosyl transferase"/>
    <property type="match status" value="1"/>
</dbReference>
<evidence type="ECO:0000256" key="1">
    <source>
        <dbReference type="ARBA" id="ARBA00006962"/>
    </source>
</evidence>
<dbReference type="PANTHER" id="PTHR48050:SF13">
    <property type="entry name" value="STEROL 3-BETA-GLUCOSYLTRANSFERASE UGT80A2"/>
    <property type="match status" value="1"/>
</dbReference>
<dbReference type="GO" id="GO:0016758">
    <property type="term" value="F:hexosyltransferase activity"/>
    <property type="evidence" value="ECO:0007669"/>
    <property type="project" value="UniProtKB-ARBA"/>
</dbReference>
<sequence length="417" mass="44535">MRVLFTPVAATTTPLFHMVPLAWACRAAGHEVRFATPPELTGEIVAVGMPAVEVGHGYKIMDGVLRSRGGRRVIEAPADRWTDSGLVGSADEPATAPPADEHADLRNAAMVPLVEAATRMAPDLLRYTEHWRPDLVVTDSMVFAAPLVSALRGVPLVRQTWGPDVMRMISQPLQGRAADGDVRAQWPRGLPELYDHYGVEVRNDYPLRTVDPWPTSLQFPDLSGRLPMRFVPYNGTATVPEWTLDRPGRPRICVTWGTSTAALGGDEAFVLPRVVAALADLDVEVVLAVSHDDLAKLGPPPGNARVAANVPLHLFVETCDAIVHQGGSSSLLTAACHGLPQVMIPQTADNPFNAANFAASGASVTLDAAEAGTEEIGAAVTRVLTEHTYRAAAEKVHAEIAAMPSPAEIVRALEALV</sequence>
<dbReference type="Pfam" id="PF21036">
    <property type="entry name" value="EryCIII-like_N"/>
    <property type="match status" value="1"/>
</dbReference>
<keyword evidence="2" id="KW-0328">Glycosyltransferase</keyword>
<dbReference type="GO" id="GO:0017000">
    <property type="term" value="P:antibiotic biosynthetic process"/>
    <property type="evidence" value="ECO:0007669"/>
    <property type="project" value="UniProtKB-ARBA"/>
</dbReference>
<dbReference type="InterPro" id="IPR002213">
    <property type="entry name" value="UDP_glucos_trans"/>
</dbReference>
<feature type="domain" description="Erythromycin biosynthesis protein CIII-like C-terminal" evidence="4">
    <location>
        <begin position="273"/>
        <end position="416"/>
    </location>
</feature>
<dbReference type="Gene3D" id="3.40.50.2000">
    <property type="entry name" value="Glycogen Phosphorylase B"/>
    <property type="match status" value="2"/>
</dbReference>
<evidence type="ECO:0000259" key="4">
    <source>
        <dbReference type="Pfam" id="PF06722"/>
    </source>
</evidence>
<dbReference type="CAZy" id="GT1">
    <property type="family name" value="Glycosyltransferase Family 1"/>
</dbReference>
<evidence type="ECO:0000256" key="3">
    <source>
        <dbReference type="ARBA" id="ARBA00022679"/>
    </source>
</evidence>
<dbReference type="InterPro" id="IPR010610">
    <property type="entry name" value="EryCIII-like_C"/>
</dbReference>
<keyword evidence="3 6" id="KW-0808">Transferase</keyword>
<dbReference type="AlphaFoldDB" id="B3TMP7"/>
<protein>
    <submittedName>
        <fullName evidence="6">Glycosyltransferase</fullName>
    </submittedName>
</protein>
<proteinExistence type="inferred from homology"/>
<comment type="similarity">
    <text evidence="1">Belongs to the glycosyltransferase 28 family.</text>
</comment>
<evidence type="ECO:0000313" key="6">
    <source>
        <dbReference type="EMBL" id="ACB46477.1"/>
    </source>
</evidence>
<dbReference type="SUPFAM" id="SSF53756">
    <property type="entry name" value="UDP-Glycosyltransferase/glycogen phosphorylase"/>
    <property type="match status" value="1"/>
</dbReference>
<name>B3TMP7_ACTKI</name>
<evidence type="ECO:0000259" key="5">
    <source>
        <dbReference type="Pfam" id="PF21036"/>
    </source>
</evidence>
<dbReference type="InterPro" id="IPR050426">
    <property type="entry name" value="Glycosyltransferase_28"/>
</dbReference>
<dbReference type="Pfam" id="PF06722">
    <property type="entry name" value="EryCIII-like_C"/>
    <property type="match status" value="1"/>
</dbReference>
<dbReference type="CDD" id="cd03784">
    <property type="entry name" value="GT1_Gtf-like"/>
    <property type="match status" value="1"/>
</dbReference>
<dbReference type="PANTHER" id="PTHR48050">
    <property type="entry name" value="STEROL 3-BETA-GLUCOSYLTRANSFERASE"/>
    <property type="match status" value="1"/>
</dbReference>
<reference evidence="6" key="1">
    <citation type="journal article" date="2007" name="J. Am. Chem. Soc.">
        <title>Elucidation of the kijanimicin gene cluster: insights into the biosynthesis of spirotetronate antibiotics and nitrosugars.</title>
        <authorList>
            <person name="Zhang H."/>
            <person name="White-Phillip J.A."/>
            <person name="Melancon C.E."/>
            <person name="Kwon H.-J."/>
            <person name="Yu W.-L."/>
            <person name="Liu H.-W."/>
        </authorList>
    </citation>
    <scope>NUCLEOTIDE SEQUENCE</scope>
</reference>
<dbReference type="InterPro" id="IPR048284">
    <property type="entry name" value="EryCIII-like_N"/>
</dbReference>
<organism evidence="6">
    <name type="scientific">Actinomadura kijaniata</name>
    <dbReference type="NCBI Taxonomy" id="46161"/>
    <lineage>
        <taxon>Bacteria</taxon>
        <taxon>Bacillati</taxon>
        <taxon>Actinomycetota</taxon>
        <taxon>Actinomycetes</taxon>
        <taxon>Streptosporangiales</taxon>
        <taxon>Thermomonosporaceae</taxon>
        <taxon>Actinomadura</taxon>
    </lineage>
</organism>
<evidence type="ECO:0000256" key="2">
    <source>
        <dbReference type="ARBA" id="ARBA00022676"/>
    </source>
</evidence>